<dbReference type="EMBL" id="SSTG01000072">
    <property type="protein sequence ID" value="THG50155.1"/>
    <property type="molecule type" value="Genomic_DNA"/>
</dbReference>
<reference evidence="1" key="1">
    <citation type="submission" date="2019-04" db="EMBL/GenBank/DDBJ databases">
        <title>Microbes associate with the intestines of laboratory mice.</title>
        <authorList>
            <person name="Navarre W."/>
            <person name="Wong E."/>
            <person name="Huang K.C."/>
            <person name="Tropini C."/>
            <person name="Ng K."/>
            <person name="Yu B."/>
        </authorList>
    </citation>
    <scope>NUCLEOTIDE SEQUENCE</scope>
    <source>
        <strain evidence="1">NM86_A22</strain>
    </source>
</reference>
<organism evidence="1 2">
    <name type="scientific">Muribaculum caecicola</name>
    <dbReference type="NCBI Taxonomy" id="3038144"/>
    <lineage>
        <taxon>Bacteria</taxon>
        <taxon>Pseudomonadati</taxon>
        <taxon>Bacteroidota</taxon>
        <taxon>Bacteroidia</taxon>
        <taxon>Bacteroidales</taxon>
        <taxon>Muribaculaceae</taxon>
        <taxon>Muribaculum</taxon>
    </lineage>
</organism>
<keyword evidence="2" id="KW-1185">Reference proteome</keyword>
<gene>
    <name evidence="1" type="ORF">E5990_06615</name>
</gene>
<protein>
    <submittedName>
        <fullName evidence="1">Uncharacterized protein</fullName>
    </submittedName>
</protein>
<comment type="caution">
    <text evidence="1">The sequence shown here is derived from an EMBL/GenBank/DDBJ whole genome shotgun (WGS) entry which is preliminary data.</text>
</comment>
<name>A0AC61S4Z4_9BACT</name>
<proteinExistence type="predicted"/>
<evidence type="ECO:0000313" key="1">
    <source>
        <dbReference type="EMBL" id="THG50155.1"/>
    </source>
</evidence>
<evidence type="ECO:0000313" key="2">
    <source>
        <dbReference type="Proteomes" id="UP000305401"/>
    </source>
</evidence>
<accession>A0AC61S4Z4</accession>
<sequence length="194" mass="21536">MIIDIHTHNTHAHHALINVEPGFTPVPGQLYSLAIHPWHATQAGANTIKQLQAQATLPQVKAIGETGLDKNHPSPECQTQLLLEHIALSEKLKKPLILHIVRTYNEIIQLSRQVNPTQPWIIHGFRGKPQLAAQLLSHGFYISLGEHYNPETARIIPSNRLLIETDESTASANALAAQHPAYDPTLPIRLFSIN</sequence>
<dbReference type="Proteomes" id="UP000305401">
    <property type="component" value="Unassembled WGS sequence"/>
</dbReference>